<evidence type="ECO:0000313" key="3">
    <source>
        <dbReference type="Proteomes" id="UP000465810"/>
    </source>
</evidence>
<dbReference type="GO" id="GO:0030980">
    <property type="term" value="P:alpha-glucan catabolic process"/>
    <property type="evidence" value="ECO:0007669"/>
    <property type="project" value="TreeGrafter"/>
</dbReference>
<dbReference type="Gene3D" id="3.20.20.80">
    <property type="entry name" value="Glycosidases"/>
    <property type="match status" value="1"/>
</dbReference>
<dbReference type="RefSeq" id="WP_160986911.1">
    <property type="nucleotide sequence ID" value="NZ_WVTD01000015.1"/>
</dbReference>
<evidence type="ECO:0000259" key="1">
    <source>
        <dbReference type="SMART" id="SM00642"/>
    </source>
</evidence>
<dbReference type="SUPFAM" id="SSF51445">
    <property type="entry name" value="(Trans)glycosidases"/>
    <property type="match status" value="1"/>
</dbReference>
<keyword evidence="3" id="KW-1185">Reference proteome</keyword>
<evidence type="ECO:0000313" key="2">
    <source>
        <dbReference type="EMBL" id="MYL99399.1"/>
    </source>
</evidence>
<accession>A0A7X4K8L8</accession>
<dbReference type="GO" id="GO:0047470">
    <property type="term" value="F:(1,4)-alpha-D-glucan 1-alpha-D-glucosylmutase activity"/>
    <property type="evidence" value="ECO:0007669"/>
    <property type="project" value="TreeGrafter"/>
</dbReference>
<dbReference type="Pfam" id="PF00128">
    <property type="entry name" value="Alpha-amylase"/>
    <property type="match status" value="1"/>
</dbReference>
<dbReference type="NCBIfam" id="TIGR02401">
    <property type="entry name" value="trehalose_TreY"/>
    <property type="match status" value="1"/>
</dbReference>
<dbReference type="Gene3D" id="3.30.1590.10">
    <property type="entry name" value="Maltooligosyl trehalose synthase, domain 2"/>
    <property type="match status" value="1"/>
</dbReference>
<dbReference type="Gene3D" id="1.10.150.200">
    <property type="entry name" value="Maltooligosyl trehalose synthase, domain 3"/>
    <property type="match status" value="1"/>
</dbReference>
<dbReference type="InterPro" id="IPR013797">
    <property type="entry name" value="Maltooligo_trehalose_synth_4"/>
</dbReference>
<dbReference type="InterPro" id="IPR017853">
    <property type="entry name" value="GH"/>
</dbReference>
<sequence length="755" mass="81714">MQAAAHAPDLVATYRLQLRCGVDLDRAAALLPWLQELGVSHLYLAPPFHAAEGSTHGYDVIDPTRIDPAIGGDEAFVRLSDAARAAGMGIVIDIVPNHMAFTPENPWLADVLRHGRESRYARVFDIDWDRIEKTDARIHFPVLDGTAADLLAQEQIGLAGTADDPRLRVYERDYPLRLTQLAADLVQGARTLDLASLEKLLAEQHFSLGDWRGDAALVSHRRFFNITDLIGVRQEDPEVFALTHRWILDQVAAGRIQGLRVDHVDGLARPGSYLADLRQAVGDLPVWVEKIVKPGEQMPPSWPVEGMSGYEFMGPVTRLLTAPGGLAAMRLAAEGAVPPSTLHEVRKVRRKLLDDVFVPELARVTEAALAALPSGTKDRSGVSEAVKRLATAWPVYRSYAADHEPLTPLVTEGIAEAAADPGAAALLDLLRAGDDPRARAFAARFEQLTGALTAKSEEDTVFFRSVAYLPFCEVGSEPDLEAMDADSFAETLSARAAQSPLALDALSTHDTKRSADARAVLVALSHFPELATLLYVQAREAALSAGVPEHWGIYALQTALMLRGEDEAEERMAAHIAKAMREAKDLSRHEAPNEEAEGAVTALATAFLHDLADGGLLSEDQAARLDAATETVVLAQVALQLTAPGIPDVYQGTEGLAIALTDPDNRRAVPWETLSGGKDAFSPLAARKLALTRDLLARRRAAPQLFARGSYALASKEGRLVVERTWEGKSFRHEIPLVAADGTPQPVDSPPLLLQ</sequence>
<dbReference type="Gene3D" id="1.10.10.470">
    <property type="entry name" value="Maltooligosyl trehalose synthase, domain 4"/>
    <property type="match status" value="1"/>
</dbReference>
<gene>
    <name evidence="2" type="primary">treY</name>
    <name evidence="2" type="ORF">GR702_16645</name>
</gene>
<name>A0A7X4K8L8_9SPHN</name>
<organism evidence="2 3">
    <name type="scientific">Novosphingobium silvae</name>
    <dbReference type="NCBI Taxonomy" id="2692619"/>
    <lineage>
        <taxon>Bacteria</taxon>
        <taxon>Pseudomonadati</taxon>
        <taxon>Pseudomonadota</taxon>
        <taxon>Alphaproteobacteria</taxon>
        <taxon>Sphingomonadales</taxon>
        <taxon>Sphingomonadaceae</taxon>
        <taxon>Novosphingobium</taxon>
    </lineage>
</organism>
<dbReference type="Proteomes" id="UP000465810">
    <property type="component" value="Unassembled WGS sequence"/>
</dbReference>
<proteinExistence type="predicted"/>
<dbReference type="InterPro" id="IPR012767">
    <property type="entry name" value="Trehalose_TreY"/>
</dbReference>
<dbReference type="PANTHER" id="PTHR10357:SF216">
    <property type="entry name" value="MALTOOLIGOSYL TREHALOSE SYNTHASE-RELATED"/>
    <property type="match status" value="1"/>
</dbReference>
<feature type="domain" description="Glycosyl hydrolase family 13 catalytic" evidence="1">
    <location>
        <begin position="10"/>
        <end position="693"/>
    </location>
</feature>
<comment type="caution">
    <text evidence="2">The sequence shown here is derived from an EMBL/GenBank/DDBJ whole genome shotgun (WGS) entry which is preliminary data.</text>
</comment>
<dbReference type="EMBL" id="WVTD01000015">
    <property type="protein sequence ID" value="MYL99399.1"/>
    <property type="molecule type" value="Genomic_DNA"/>
</dbReference>
<dbReference type="GO" id="GO:0005992">
    <property type="term" value="P:trehalose biosynthetic process"/>
    <property type="evidence" value="ECO:0007669"/>
    <property type="project" value="TreeGrafter"/>
</dbReference>
<protein>
    <submittedName>
        <fullName evidence="2">Malto-oligosyltrehalose synthase</fullName>
    </submittedName>
</protein>
<dbReference type="AlphaFoldDB" id="A0A7X4K8L8"/>
<reference evidence="2 3" key="1">
    <citation type="submission" date="2019-12" db="EMBL/GenBank/DDBJ databases">
        <authorList>
            <person name="Feng G."/>
            <person name="Zhu H."/>
        </authorList>
    </citation>
    <scope>NUCLEOTIDE SEQUENCE [LARGE SCALE GENOMIC DNA]</scope>
    <source>
        <strain evidence="2 3">FGD1</strain>
    </source>
</reference>
<dbReference type="InterPro" id="IPR006047">
    <property type="entry name" value="GH13_cat_dom"/>
</dbReference>
<dbReference type="PANTHER" id="PTHR10357">
    <property type="entry name" value="ALPHA-AMYLASE FAMILY MEMBER"/>
    <property type="match status" value="1"/>
</dbReference>
<dbReference type="SMART" id="SM00642">
    <property type="entry name" value="Aamy"/>
    <property type="match status" value="1"/>
</dbReference>